<evidence type="ECO:0000313" key="2">
    <source>
        <dbReference type="RefSeq" id="XP_029316527.1"/>
    </source>
</evidence>
<dbReference type="InParanoid" id="A0A6J2S469"/>
<evidence type="ECO:0000313" key="1">
    <source>
        <dbReference type="Proteomes" id="UP000504630"/>
    </source>
</evidence>
<name>A0A6J2S469_COTGO</name>
<reference evidence="2" key="1">
    <citation type="submission" date="2025-08" db="UniProtKB">
        <authorList>
            <consortium name="RefSeq"/>
        </authorList>
    </citation>
    <scope>IDENTIFICATION</scope>
</reference>
<sequence length="335" mass="36970">MTVQTLNRHHCELSTQAGSYARRGAGHVARIPTLPLPPTVHRGTDHRDRPVPNNMDQLAFKYMEMCKVESSSDSDSEISPRWSDTSTMGCVSSTPVSVTFRRTLPLTHKPAGRYGCYSLFLDPYDGSSEDSDESNIDVGVSSRRMKQQGKGGGGFCRFPGRGRGRGRSRRFILHHPASVSLREVEKNGTRDAVTDNDVQMKCGSDPEMCVCDILPSHSDREGGKDLTEQMTNDSTMHTQTMDIALHCQFDDSGLQATRSTTPHTAGPVTPVEASLTQMLDRSSERSPCPSNLSSLYKRKLGFPGADVVELGQRKRQCIVNMEDKQEERDSASEPC</sequence>
<dbReference type="Proteomes" id="UP000504630">
    <property type="component" value="Chromosome 22"/>
</dbReference>
<dbReference type="RefSeq" id="XP_029316527.1">
    <property type="nucleotide sequence ID" value="XM_029460667.1"/>
</dbReference>
<gene>
    <name evidence="2" type="primary">LOC115027376</name>
</gene>
<keyword evidence="1" id="KW-1185">Reference proteome</keyword>
<dbReference type="GeneID" id="115027376"/>
<protein>
    <submittedName>
        <fullName evidence="2">Uncharacterized protein LOC115027376 isoform X1</fullName>
    </submittedName>
</protein>
<organism evidence="1 2">
    <name type="scientific">Cottoperca gobio</name>
    <name type="common">Frogmouth</name>
    <name type="synonym">Aphritis gobio</name>
    <dbReference type="NCBI Taxonomy" id="56716"/>
    <lineage>
        <taxon>Eukaryota</taxon>
        <taxon>Metazoa</taxon>
        <taxon>Chordata</taxon>
        <taxon>Craniata</taxon>
        <taxon>Vertebrata</taxon>
        <taxon>Euteleostomi</taxon>
        <taxon>Actinopterygii</taxon>
        <taxon>Neopterygii</taxon>
        <taxon>Teleostei</taxon>
        <taxon>Neoteleostei</taxon>
        <taxon>Acanthomorphata</taxon>
        <taxon>Eupercaria</taxon>
        <taxon>Perciformes</taxon>
        <taxon>Notothenioidei</taxon>
        <taxon>Bovichtidae</taxon>
        <taxon>Cottoperca</taxon>
    </lineage>
</organism>
<proteinExistence type="predicted"/>
<dbReference type="AlphaFoldDB" id="A0A6J2S469"/>
<dbReference type="OrthoDB" id="8960401at2759"/>
<accession>A0A6J2S469</accession>
<dbReference type="KEGG" id="cgob:115027376"/>